<name>A0A0F9FVI4_9ZZZZ</name>
<feature type="non-terminal residue" evidence="1">
    <location>
        <position position="558"/>
    </location>
</feature>
<gene>
    <name evidence="1" type="ORF">LCGC14_2258120</name>
</gene>
<protein>
    <submittedName>
        <fullName evidence="1">Uncharacterized protein</fullName>
    </submittedName>
</protein>
<comment type="caution">
    <text evidence="1">The sequence shown here is derived from an EMBL/GenBank/DDBJ whole genome shotgun (WGS) entry which is preliminary data.</text>
</comment>
<accession>A0A0F9FVI4</accession>
<sequence>MRACLILVLAMTVLMAWSRAVAGGRAYCPRVTSEHNADTTDLKRFRNFHRWKDKTGNDLAIAVWQYLSDYETGIYHFNEIHDGDDPWVEYSHMREPLKMLNVYNMGYCGIFGPTVDGIFNGVGFTKGRSFGLDSWNHCATEIFYDGKWHYFDVDVRGALVKADGTVASLEEVRKDLRLWTNPTKKIEPFFPHSARPDKIRKLGAQYASANVDYGYRWCQGSHTADWYLRPGESFTRYWACQDGRWNHRAEYNKLRWLRNRIKRKPLGMKTNHDNWARYGQGNGLFHYAPDLTSASKDFRLGARSSTGLAPGAEGLKLTASKAEAVFAVFTPFIIVPKVNDFDNFDDDTEASVVKIDAAVGVKLAVSLDNGLSWTGAGDLSPGKSATDLTQLVKGRYGYLLKLTPAGTGKPGELAVRSLTIDTWVQVAATSLPRLKTGTNRLRYDCGDRYDRPTMPMLVLPNVADPEDLKKYAVKMPADYDPKRNLRRIQGEIIVKLFAPPGAKISWLSAGATMFALQGKLAPKTDNRIAYATGEPKDFKQVYKADVPTWTQHWRYNYD</sequence>
<dbReference type="EMBL" id="LAZR01030937">
    <property type="protein sequence ID" value="KKL55167.1"/>
    <property type="molecule type" value="Genomic_DNA"/>
</dbReference>
<evidence type="ECO:0000313" key="1">
    <source>
        <dbReference type="EMBL" id="KKL55167.1"/>
    </source>
</evidence>
<reference evidence="1" key="1">
    <citation type="journal article" date="2015" name="Nature">
        <title>Complex archaea that bridge the gap between prokaryotes and eukaryotes.</title>
        <authorList>
            <person name="Spang A."/>
            <person name="Saw J.H."/>
            <person name="Jorgensen S.L."/>
            <person name="Zaremba-Niedzwiedzka K."/>
            <person name="Martijn J."/>
            <person name="Lind A.E."/>
            <person name="van Eijk R."/>
            <person name="Schleper C."/>
            <person name="Guy L."/>
            <person name="Ettema T.J."/>
        </authorList>
    </citation>
    <scope>NUCLEOTIDE SEQUENCE</scope>
</reference>
<proteinExistence type="predicted"/>
<dbReference type="AlphaFoldDB" id="A0A0F9FVI4"/>
<organism evidence="1">
    <name type="scientific">marine sediment metagenome</name>
    <dbReference type="NCBI Taxonomy" id="412755"/>
    <lineage>
        <taxon>unclassified sequences</taxon>
        <taxon>metagenomes</taxon>
        <taxon>ecological metagenomes</taxon>
    </lineage>
</organism>